<keyword evidence="1" id="KW-1133">Transmembrane helix</keyword>
<evidence type="ECO:0000313" key="3">
    <source>
        <dbReference type="Proteomes" id="UP000265903"/>
    </source>
</evidence>
<protein>
    <recommendedName>
        <fullName evidence="4">ATP-dependent helicase</fullName>
    </recommendedName>
</protein>
<feature type="transmembrane region" description="Helical" evidence="1">
    <location>
        <begin position="6"/>
        <end position="29"/>
    </location>
</feature>
<comment type="caution">
    <text evidence="2">The sequence shown here is derived from an EMBL/GenBank/DDBJ whole genome shotgun (WGS) entry which is preliminary data.</text>
</comment>
<dbReference type="RefSeq" id="WP_319921912.1">
    <property type="nucleotide sequence ID" value="NZ_QMDL01000004.1"/>
</dbReference>
<dbReference type="Proteomes" id="UP000265903">
    <property type="component" value="Unassembled WGS sequence"/>
</dbReference>
<evidence type="ECO:0000313" key="2">
    <source>
        <dbReference type="EMBL" id="RMJ01989.1"/>
    </source>
</evidence>
<accession>A0A3M2R9W5</accession>
<gene>
    <name evidence="2" type="ORF">DOQ08_02780</name>
</gene>
<keyword evidence="1" id="KW-0472">Membrane</keyword>
<reference evidence="2 3" key="1">
    <citation type="submission" date="2018-08" db="EMBL/GenBank/DDBJ databases">
        <title>Whole Genome Sequence of the Moderate Halophilic Marine Bacterium Marinobacter litoralis Sw-45.</title>
        <authorList>
            <person name="Musa H."/>
        </authorList>
    </citation>
    <scope>NUCLEOTIDE SEQUENCE [LARGE SCALE GENOMIC DNA]</scope>
    <source>
        <strain evidence="2 3">Sw-45</strain>
    </source>
</reference>
<keyword evidence="1" id="KW-0812">Transmembrane</keyword>
<organism evidence="2 3">
    <name type="scientific">Marinobacter litoralis</name>
    <dbReference type="NCBI Taxonomy" id="187981"/>
    <lineage>
        <taxon>Bacteria</taxon>
        <taxon>Pseudomonadati</taxon>
        <taxon>Pseudomonadota</taxon>
        <taxon>Gammaproteobacteria</taxon>
        <taxon>Pseudomonadales</taxon>
        <taxon>Marinobacteraceae</taxon>
        <taxon>Marinobacter</taxon>
    </lineage>
</organism>
<dbReference type="InterPro" id="IPR048085">
    <property type="entry name" value="Cyt_ox_CcoM-like"/>
</dbReference>
<evidence type="ECO:0000256" key="1">
    <source>
        <dbReference type="SAM" id="Phobius"/>
    </source>
</evidence>
<dbReference type="NCBIfam" id="NF041600">
    <property type="entry name" value="cyt_ox_CcoM"/>
    <property type="match status" value="1"/>
</dbReference>
<name>A0A3M2R9W5_9GAMM</name>
<keyword evidence="3" id="KW-1185">Reference proteome</keyword>
<proteinExistence type="predicted"/>
<dbReference type="EMBL" id="QMDL01000004">
    <property type="protein sequence ID" value="RMJ01989.1"/>
    <property type="molecule type" value="Genomic_DNA"/>
</dbReference>
<dbReference type="AlphaFoldDB" id="A0A3M2R9W5"/>
<evidence type="ECO:0008006" key="4">
    <source>
        <dbReference type="Google" id="ProtNLM"/>
    </source>
</evidence>
<sequence length="51" mass="5587">MFMDVVVFAGIATVLLMISFFVGVGIFVVKDQERHERKAKGKSGRSQIGVS</sequence>